<protein>
    <submittedName>
        <fullName evidence="1">Uncharacterized protein</fullName>
    </submittedName>
</protein>
<dbReference type="AlphaFoldDB" id="A0A368TZQ0"/>
<reference evidence="1 2" key="1">
    <citation type="submission" date="2018-07" db="EMBL/GenBank/DDBJ databases">
        <title>Halomonas montanilacus sp. nov., isolated from Lake Pengyan on Tibetan Plateau.</title>
        <authorList>
            <person name="Lu H."/>
            <person name="Xing P."/>
            <person name="Wu Q."/>
        </authorList>
    </citation>
    <scope>NUCLEOTIDE SEQUENCE [LARGE SCALE GENOMIC DNA]</scope>
    <source>
        <strain evidence="1 2">PYC7W</strain>
    </source>
</reference>
<dbReference type="EMBL" id="QPII01000005">
    <property type="protein sequence ID" value="RCV89697.1"/>
    <property type="molecule type" value="Genomic_DNA"/>
</dbReference>
<dbReference type="Proteomes" id="UP000252405">
    <property type="component" value="Unassembled WGS sequence"/>
</dbReference>
<organism evidence="1 2">
    <name type="scientific">Billgrantia montanilacus</name>
    <dbReference type="NCBI Taxonomy" id="2282305"/>
    <lineage>
        <taxon>Bacteria</taxon>
        <taxon>Pseudomonadati</taxon>
        <taxon>Pseudomonadota</taxon>
        <taxon>Gammaproteobacteria</taxon>
        <taxon>Oceanospirillales</taxon>
        <taxon>Halomonadaceae</taxon>
        <taxon>Billgrantia</taxon>
    </lineage>
</organism>
<sequence>MVTQQKTMNALWEGRIELDELAAKMRHDGKTEYAQLLEDEAHKLGMVLLQIEGILQDAPEQQATAPGTL</sequence>
<gene>
    <name evidence="1" type="ORF">DU505_08830</name>
</gene>
<keyword evidence="2" id="KW-1185">Reference proteome</keyword>
<evidence type="ECO:0000313" key="2">
    <source>
        <dbReference type="Proteomes" id="UP000252405"/>
    </source>
</evidence>
<accession>A0A368TZQ0</accession>
<name>A0A368TZQ0_9GAMM</name>
<proteinExistence type="predicted"/>
<evidence type="ECO:0000313" key="1">
    <source>
        <dbReference type="EMBL" id="RCV89697.1"/>
    </source>
</evidence>
<comment type="caution">
    <text evidence="1">The sequence shown here is derived from an EMBL/GenBank/DDBJ whole genome shotgun (WGS) entry which is preliminary data.</text>
</comment>